<dbReference type="AlphaFoldDB" id="A0A2C9VXW2"/>
<evidence type="ECO:0000313" key="1">
    <source>
        <dbReference type="EMBL" id="OAY50327.1"/>
    </source>
</evidence>
<dbReference type="EMBL" id="CM004391">
    <property type="protein sequence ID" value="OAY50327.1"/>
    <property type="molecule type" value="Genomic_DNA"/>
</dbReference>
<sequence length="94" mass="10938">MCTQISKQNVGRRHWRRKWQWKKMAISTFLTRGFYRSAFCKNGVFLIPSLTTLFPMDVSLVPPLSTKFDLLCTVSARGVASGSRKVEERWRQIV</sequence>
<reference evidence="1" key="1">
    <citation type="submission" date="2016-02" db="EMBL/GenBank/DDBJ databases">
        <title>WGS assembly of Manihot esculenta.</title>
        <authorList>
            <person name="Bredeson J.V."/>
            <person name="Prochnik S.E."/>
            <person name="Lyons J.B."/>
            <person name="Schmutz J."/>
            <person name="Grimwood J."/>
            <person name="Vrebalov J."/>
            <person name="Bart R.S."/>
            <person name="Amuge T."/>
            <person name="Ferguson M.E."/>
            <person name="Green R."/>
            <person name="Putnam N."/>
            <person name="Stites J."/>
            <person name="Rounsley S."/>
            <person name="Rokhsar D.S."/>
        </authorList>
    </citation>
    <scope>NUCLEOTIDE SEQUENCE [LARGE SCALE GENOMIC DNA]</scope>
    <source>
        <tissue evidence="1">Leaf</tissue>
    </source>
</reference>
<name>A0A2C9VXW2_MANES</name>
<organism evidence="1">
    <name type="scientific">Manihot esculenta</name>
    <name type="common">Cassava</name>
    <name type="synonym">Jatropha manihot</name>
    <dbReference type="NCBI Taxonomy" id="3983"/>
    <lineage>
        <taxon>Eukaryota</taxon>
        <taxon>Viridiplantae</taxon>
        <taxon>Streptophyta</taxon>
        <taxon>Embryophyta</taxon>
        <taxon>Tracheophyta</taxon>
        <taxon>Spermatophyta</taxon>
        <taxon>Magnoliopsida</taxon>
        <taxon>eudicotyledons</taxon>
        <taxon>Gunneridae</taxon>
        <taxon>Pentapetalae</taxon>
        <taxon>rosids</taxon>
        <taxon>fabids</taxon>
        <taxon>Malpighiales</taxon>
        <taxon>Euphorbiaceae</taxon>
        <taxon>Crotonoideae</taxon>
        <taxon>Manihoteae</taxon>
        <taxon>Manihot</taxon>
    </lineage>
</organism>
<protein>
    <submittedName>
        <fullName evidence="1">Uncharacterized protein</fullName>
    </submittedName>
</protein>
<gene>
    <name evidence="1" type="ORF">MANES_05G127300</name>
</gene>
<proteinExistence type="predicted"/>
<accession>A0A2C9VXW2</accession>